<keyword evidence="4" id="KW-1185">Reference proteome</keyword>
<dbReference type="PANTHER" id="PTHR48104:SF30">
    <property type="entry name" value="METACASPASE-1"/>
    <property type="match status" value="1"/>
</dbReference>
<dbReference type="GO" id="GO:0005737">
    <property type="term" value="C:cytoplasm"/>
    <property type="evidence" value="ECO:0007669"/>
    <property type="project" value="TreeGrafter"/>
</dbReference>
<dbReference type="EMBL" id="KV862236">
    <property type="protein sequence ID" value="OIV89830.1"/>
    <property type="molecule type" value="Genomic_DNA"/>
</dbReference>
<organism evidence="3 4">
    <name type="scientific">Lupinus angustifolius</name>
    <name type="common">Narrow-leaved blue lupine</name>
    <dbReference type="NCBI Taxonomy" id="3871"/>
    <lineage>
        <taxon>Eukaryota</taxon>
        <taxon>Viridiplantae</taxon>
        <taxon>Streptophyta</taxon>
        <taxon>Embryophyta</taxon>
        <taxon>Tracheophyta</taxon>
        <taxon>Spermatophyta</taxon>
        <taxon>Magnoliopsida</taxon>
        <taxon>eudicotyledons</taxon>
        <taxon>Gunneridae</taxon>
        <taxon>Pentapetalae</taxon>
        <taxon>rosids</taxon>
        <taxon>fabids</taxon>
        <taxon>Fabales</taxon>
        <taxon>Fabaceae</taxon>
        <taxon>Papilionoideae</taxon>
        <taxon>50 kb inversion clade</taxon>
        <taxon>genistoids sensu lato</taxon>
        <taxon>core genistoids</taxon>
        <taxon>Genisteae</taxon>
        <taxon>Lupinus</taxon>
    </lineage>
</organism>
<dbReference type="Proteomes" id="UP000188354">
    <property type="component" value="Unassembled WGS sequence"/>
</dbReference>
<gene>
    <name evidence="3" type="ORF">TanjilG_29765</name>
</gene>
<dbReference type="PANTHER" id="PTHR48104">
    <property type="entry name" value="METACASPASE-4"/>
    <property type="match status" value="1"/>
</dbReference>
<dbReference type="Gene3D" id="3.40.50.12660">
    <property type="match status" value="1"/>
</dbReference>
<evidence type="ECO:0000259" key="2">
    <source>
        <dbReference type="Pfam" id="PF00656"/>
    </source>
</evidence>
<accession>A0A1J7FPI5</accession>
<evidence type="ECO:0000256" key="1">
    <source>
        <dbReference type="ARBA" id="ARBA00009005"/>
    </source>
</evidence>
<comment type="similarity">
    <text evidence="1">Belongs to the peptidase C14B family.</text>
</comment>
<dbReference type="Gramene" id="OIV89830">
    <property type="protein sequence ID" value="OIV89830"/>
    <property type="gene ID" value="TanjilG_29765"/>
</dbReference>
<proteinExistence type="inferred from homology"/>
<evidence type="ECO:0000313" key="4">
    <source>
        <dbReference type="Proteomes" id="UP000188354"/>
    </source>
</evidence>
<dbReference type="Pfam" id="PF00656">
    <property type="entry name" value="Peptidase_C14"/>
    <property type="match status" value="1"/>
</dbReference>
<dbReference type="GO" id="GO:0006508">
    <property type="term" value="P:proteolysis"/>
    <property type="evidence" value="ECO:0007669"/>
    <property type="project" value="InterPro"/>
</dbReference>
<protein>
    <recommendedName>
        <fullName evidence="2">Peptidase C14 caspase domain-containing protein</fullName>
    </recommendedName>
</protein>
<dbReference type="InterPro" id="IPR011600">
    <property type="entry name" value="Pept_C14_caspase"/>
</dbReference>
<reference evidence="3 4" key="1">
    <citation type="journal article" date="2017" name="Plant Biotechnol. J.">
        <title>A comprehensive draft genome sequence for lupin (Lupinus angustifolius), an emerging health food: insights into plant-microbe interactions and legume evolution.</title>
        <authorList>
            <person name="Hane J.K."/>
            <person name="Ming Y."/>
            <person name="Kamphuis L.G."/>
            <person name="Nelson M.N."/>
            <person name="Garg G."/>
            <person name="Atkins C.A."/>
            <person name="Bayer P.E."/>
            <person name="Bravo A."/>
            <person name="Bringans S."/>
            <person name="Cannon S."/>
            <person name="Edwards D."/>
            <person name="Foley R."/>
            <person name="Gao L.L."/>
            <person name="Harrison M.J."/>
            <person name="Huang W."/>
            <person name="Hurgobin B."/>
            <person name="Li S."/>
            <person name="Liu C.W."/>
            <person name="McGrath A."/>
            <person name="Morahan G."/>
            <person name="Murray J."/>
            <person name="Weller J."/>
            <person name="Jian J."/>
            <person name="Singh K.B."/>
        </authorList>
    </citation>
    <scope>NUCLEOTIDE SEQUENCE [LARGE SCALE GENOMIC DNA]</scope>
    <source>
        <strain evidence="4">cv. Tanjil</strain>
        <tissue evidence="3">Whole plant</tissue>
    </source>
</reference>
<name>A0A1J7FPI5_LUPAN</name>
<sequence length="152" mass="16621">MARKAILIGCNYPGTKAEPTGKNVLRRKRMCFLFITVETGEEDDTSYDECIVPSDMNLITDDDFKDLVDELPRGDGILLSRCQTDQTSADAIPAGNSAKAYGGFSNAIQSILEETGGAVTNQELVLKARQKLKIAGFTQQPGLYSWVDMFSS</sequence>
<feature type="domain" description="Peptidase C14 caspase" evidence="2">
    <location>
        <begin position="74"/>
        <end position="145"/>
    </location>
</feature>
<dbReference type="GO" id="GO:0004197">
    <property type="term" value="F:cysteine-type endopeptidase activity"/>
    <property type="evidence" value="ECO:0007669"/>
    <property type="project" value="InterPro"/>
</dbReference>
<evidence type="ECO:0000313" key="3">
    <source>
        <dbReference type="EMBL" id="OIV89830.1"/>
    </source>
</evidence>
<dbReference type="AlphaFoldDB" id="A0A1J7FPI5"/>
<dbReference type="InterPro" id="IPR050452">
    <property type="entry name" value="Metacaspase"/>
</dbReference>